<feature type="chain" id="PRO_5047017321" evidence="1">
    <location>
        <begin position="20"/>
        <end position="114"/>
    </location>
</feature>
<evidence type="ECO:0000256" key="1">
    <source>
        <dbReference type="SAM" id="SignalP"/>
    </source>
</evidence>
<evidence type="ECO:0000313" key="3">
    <source>
        <dbReference type="Proteomes" id="UP001199916"/>
    </source>
</evidence>
<feature type="signal peptide" evidence="1">
    <location>
        <begin position="1"/>
        <end position="19"/>
    </location>
</feature>
<organism evidence="2 3">
    <name type="scientific">Paenibacillus profundus</name>
    <dbReference type="NCBI Taxonomy" id="1173085"/>
    <lineage>
        <taxon>Bacteria</taxon>
        <taxon>Bacillati</taxon>
        <taxon>Bacillota</taxon>
        <taxon>Bacilli</taxon>
        <taxon>Bacillales</taxon>
        <taxon>Paenibacillaceae</taxon>
        <taxon>Paenibacillus</taxon>
    </lineage>
</organism>
<dbReference type="EMBL" id="JAJNBZ010000005">
    <property type="protein sequence ID" value="MCE5169424.1"/>
    <property type="molecule type" value="Genomic_DNA"/>
</dbReference>
<sequence length="114" mass="12589">MKKKKFLKLALKFAVSACALFIVYIALVIGATEFGPLSKYHWPQTVEKAETVAVNYFKSEKNVDVVITNTGFSGELLASDVYIEGHIKGNKQKTVSATIESRDSYKVKKAIIGD</sequence>
<reference evidence="2 3" key="1">
    <citation type="submission" date="2021-11" db="EMBL/GenBank/DDBJ databases">
        <title>Draft genome sequence of Paenibacillus profundus YoMME, a new Gram-positive bacteria with exoelectrogenic properties.</title>
        <authorList>
            <person name="Hubenova Y."/>
            <person name="Hubenova E."/>
            <person name="Manasiev Y."/>
            <person name="Peykov S."/>
            <person name="Mitov M."/>
        </authorList>
    </citation>
    <scope>NUCLEOTIDE SEQUENCE [LARGE SCALE GENOMIC DNA]</scope>
    <source>
        <strain evidence="2 3">YoMME</strain>
    </source>
</reference>
<comment type="caution">
    <text evidence="2">The sequence shown here is derived from an EMBL/GenBank/DDBJ whole genome shotgun (WGS) entry which is preliminary data.</text>
</comment>
<dbReference type="Proteomes" id="UP001199916">
    <property type="component" value="Unassembled WGS sequence"/>
</dbReference>
<proteinExistence type="predicted"/>
<gene>
    <name evidence="2" type="ORF">LQV63_08880</name>
</gene>
<protein>
    <submittedName>
        <fullName evidence="2">Uncharacterized protein</fullName>
    </submittedName>
</protein>
<evidence type="ECO:0000313" key="2">
    <source>
        <dbReference type="EMBL" id="MCE5169424.1"/>
    </source>
</evidence>
<keyword evidence="3" id="KW-1185">Reference proteome</keyword>
<name>A0ABS8YDV1_9BACL</name>
<accession>A0ABS8YDV1</accession>
<dbReference type="RefSeq" id="WP_233696429.1">
    <property type="nucleotide sequence ID" value="NZ_JAJNBZ010000005.1"/>
</dbReference>
<keyword evidence="1" id="KW-0732">Signal</keyword>